<dbReference type="PIR" id="S77427">
    <property type="entry name" value="S77427"/>
</dbReference>
<dbReference type="Gene3D" id="3.40.50.1820">
    <property type="entry name" value="alpha/beta hydrolase"/>
    <property type="match status" value="1"/>
</dbReference>
<dbReference type="PANTHER" id="PTHR43689:SF8">
    <property type="entry name" value="ALPHA_BETA-HYDROLASES SUPERFAMILY PROTEIN"/>
    <property type="match status" value="1"/>
</dbReference>
<organism evidence="2 3">
    <name type="scientific">Synechocystis sp. (strain ATCC 27184 / PCC 6803 / Kazusa)</name>
    <dbReference type="NCBI Taxonomy" id="1111708"/>
    <lineage>
        <taxon>Bacteria</taxon>
        <taxon>Bacillati</taxon>
        <taxon>Cyanobacteriota</taxon>
        <taxon>Cyanophyceae</taxon>
        <taxon>Synechococcales</taxon>
        <taxon>Merismopediaceae</taxon>
        <taxon>Synechocystis</taxon>
    </lineage>
</organism>
<gene>
    <name evidence="2" type="primary">todF</name>
</gene>
<dbReference type="FunCoup" id="P73490">
    <property type="interactions" value="257"/>
</dbReference>
<keyword evidence="3" id="KW-1185">Reference proteome</keyword>
<accession>P73490</accession>
<sequence length="296" mass="32773">MTPSLTLPAPAFTEATSWECWRQMQQVSLTIHGPDHPSAITVDTNYMDEGQGEPMLFIHGFDSSVLEFRRLLPLIKKNFRAIAIDLLGFGFTTRSKILLPTPANIKIHLDHFWQTIIQEPITLVGVSMGGAVALDFCLSFPERVKKLVLIDSAGLAKQPFASRLMFPPLDRWLTNFLASPQVRQSIGQTAYYNRSLASEDARLCAAAHLTCPGWSEGLIAFSKSGGYGSFAEQLGQITLPSLIIWGKQDKILGVRAAERFQNLLPQSQLIWLDACGHVPHLEQPEATAAALRQFCL</sequence>
<keyword evidence="2" id="KW-0378">Hydrolase</keyword>
<dbReference type="PRINTS" id="PR00412">
    <property type="entry name" value="EPOXHYDRLASE"/>
</dbReference>
<dbReference type="GO" id="GO:0016787">
    <property type="term" value="F:hydrolase activity"/>
    <property type="evidence" value="ECO:0000318"/>
    <property type="project" value="GO_Central"/>
</dbReference>
<dbReference type="PRINTS" id="PR00111">
    <property type="entry name" value="ABHYDROLASE"/>
</dbReference>
<evidence type="ECO:0000313" key="2">
    <source>
        <dbReference type="EMBL" id="BAA17530.1"/>
    </source>
</evidence>
<dbReference type="KEGG" id="syn:sll1129"/>
<evidence type="ECO:0000313" key="3">
    <source>
        <dbReference type="Proteomes" id="UP000001425"/>
    </source>
</evidence>
<dbReference type="eggNOG" id="COG2267">
    <property type="taxonomic scope" value="Bacteria"/>
</dbReference>
<dbReference type="PaxDb" id="1148-1652609"/>
<dbReference type="SMR" id="P73490"/>
<reference evidence="2 3" key="1">
    <citation type="journal article" date="1995" name="DNA Res.">
        <title>Sequence analysis of the genome of the unicellular cyanobacterium Synechocystis sp. strain PCC6803. I. Sequence features in the 1 Mb region from map positions 64% to 92% of the genome.</title>
        <authorList>
            <person name="Kaneko T."/>
            <person name="Tanaka A."/>
            <person name="Sato S."/>
            <person name="Kotani H."/>
            <person name="Sazuka T."/>
            <person name="Miyajima N."/>
            <person name="Sugiura M."/>
            <person name="Tabata S."/>
        </authorList>
    </citation>
    <scope>NUCLEOTIDE SEQUENCE [LARGE SCALE GENOMIC DNA]</scope>
    <source>
        <strain evidence="3">ATCC 27184 / PCC 6803 / Kazusa</strain>
    </source>
</reference>
<dbReference type="ESTHER" id="synsp-todF">
    <property type="family name" value="AlphaBeta_hydrolase"/>
</dbReference>
<dbReference type="InParanoid" id="P73490"/>
<dbReference type="Pfam" id="PF00561">
    <property type="entry name" value="Abhydrolase_1"/>
    <property type="match status" value="1"/>
</dbReference>
<evidence type="ECO:0000259" key="1">
    <source>
        <dbReference type="Pfam" id="PF00561"/>
    </source>
</evidence>
<dbReference type="InterPro" id="IPR000639">
    <property type="entry name" value="Epox_hydrolase-like"/>
</dbReference>
<dbReference type="AlphaFoldDB" id="P73490"/>
<feature type="domain" description="AB hydrolase-1" evidence="1">
    <location>
        <begin position="54"/>
        <end position="284"/>
    </location>
</feature>
<dbReference type="EnsemblBacteria" id="BAA17530">
    <property type="protein sequence ID" value="BAA17530"/>
    <property type="gene ID" value="BAA17530"/>
</dbReference>
<dbReference type="SUPFAM" id="SSF53474">
    <property type="entry name" value="alpha/beta-Hydrolases"/>
    <property type="match status" value="1"/>
</dbReference>
<dbReference type="InterPro" id="IPR029058">
    <property type="entry name" value="AB_hydrolase_fold"/>
</dbReference>
<dbReference type="IntAct" id="P73490">
    <property type="interactions" value="8"/>
</dbReference>
<dbReference type="InterPro" id="IPR000073">
    <property type="entry name" value="AB_hydrolase_1"/>
</dbReference>
<dbReference type="PhylomeDB" id="P73490"/>
<dbReference type="PANTHER" id="PTHR43689">
    <property type="entry name" value="HYDROLASE"/>
    <property type="match status" value="1"/>
</dbReference>
<proteinExistence type="predicted"/>
<name>P73490_SYNY3</name>
<dbReference type="EMBL" id="BA000022">
    <property type="protein sequence ID" value="BAA17530.1"/>
    <property type="molecule type" value="Genomic_DNA"/>
</dbReference>
<protein>
    <submittedName>
        <fullName evidence="2">2-hydroxy-6-oxohepta-2,4-dienoate hydrolase</fullName>
    </submittedName>
</protein>
<dbReference type="STRING" id="1148.gene:10498395"/>
<dbReference type="Proteomes" id="UP000001425">
    <property type="component" value="Chromosome"/>
</dbReference>
<reference evidence="2 3" key="2">
    <citation type="journal article" date="1996" name="DNA Res.">
        <title>Sequence analysis of the genome of the unicellular cyanobacterium Synechocystis sp. strain PCC6803. II. Sequence determination of the entire genome and assignment of potential protein-coding regions.</title>
        <authorList>
            <person name="Kaneko T."/>
            <person name="Sato S."/>
            <person name="Kotani H."/>
            <person name="Tanaka A."/>
            <person name="Asamizu E."/>
            <person name="Nakamura Y."/>
            <person name="Miyajima N."/>
            <person name="Hirosawa M."/>
            <person name="Sugiura M."/>
            <person name="Sasamoto S."/>
            <person name="Kimura T."/>
            <person name="Hosouchi T."/>
            <person name="Matsuno A."/>
            <person name="Muraki A."/>
            <person name="Nakazaki N."/>
            <person name="Naruo K."/>
            <person name="Okumura S."/>
            <person name="Shimpo S."/>
            <person name="Takeuchi C."/>
            <person name="Wada T."/>
            <person name="Watanabe A."/>
            <person name="Yamada M."/>
            <person name="Yasuda M."/>
            <person name="Tabata S."/>
        </authorList>
    </citation>
    <scope>NUCLEOTIDE SEQUENCE [LARGE SCALE GENOMIC DNA]</scope>
    <source>
        <strain evidence="3">ATCC 27184 / PCC 6803 / Kazusa</strain>
    </source>
</reference>